<dbReference type="InterPro" id="IPR050597">
    <property type="entry name" value="Cytochrome_c_Oxidase_Subunit"/>
</dbReference>
<dbReference type="GO" id="GO:0009055">
    <property type="term" value="F:electron transfer activity"/>
    <property type="evidence" value="ECO:0007669"/>
    <property type="project" value="InterPro"/>
</dbReference>
<feature type="domain" description="Cytochrome c" evidence="8">
    <location>
        <begin position="130"/>
        <end position="220"/>
    </location>
</feature>
<keyword evidence="4" id="KW-0249">Electron transport</keyword>
<dbReference type="InterPro" id="IPR036909">
    <property type="entry name" value="Cyt_c-like_dom_sf"/>
</dbReference>
<evidence type="ECO:0000256" key="6">
    <source>
        <dbReference type="PROSITE-ProRule" id="PRU00433"/>
    </source>
</evidence>
<organism evidence="9 10">
    <name type="scientific">Qipengyuania nanhaisediminis</name>
    <dbReference type="NCBI Taxonomy" id="604088"/>
    <lineage>
        <taxon>Bacteria</taxon>
        <taxon>Pseudomonadati</taxon>
        <taxon>Pseudomonadota</taxon>
        <taxon>Alphaproteobacteria</taxon>
        <taxon>Sphingomonadales</taxon>
        <taxon>Erythrobacteraceae</taxon>
        <taxon>Qipengyuania</taxon>
    </lineage>
</organism>
<evidence type="ECO:0000256" key="1">
    <source>
        <dbReference type="ARBA" id="ARBA00022448"/>
    </source>
</evidence>
<evidence type="ECO:0000313" key="10">
    <source>
        <dbReference type="Proteomes" id="UP000199331"/>
    </source>
</evidence>
<reference evidence="10" key="1">
    <citation type="submission" date="2016-10" db="EMBL/GenBank/DDBJ databases">
        <authorList>
            <person name="Varghese N."/>
            <person name="Submissions S."/>
        </authorList>
    </citation>
    <scope>NUCLEOTIDE SEQUENCE [LARGE SCALE GENOMIC DNA]</scope>
    <source>
        <strain evidence="10">CGMCC 1.7715</strain>
    </source>
</reference>
<dbReference type="GO" id="GO:0020037">
    <property type="term" value="F:heme binding"/>
    <property type="evidence" value="ECO:0007669"/>
    <property type="project" value="InterPro"/>
</dbReference>
<dbReference type="SUPFAM" id="SSF46626">
    <property type="entry name" value="Cytochrome c"/>
    <property type="match status" value="2"/>
</dbReference>
<dbReference type="Proteomes" id="UP000199331">
    <property type="component" value="Unassembled WGS sequence"/>
</dbReference>
<keyword evidence="10" id="KW-1185">Reference proteome</keyword>
<sequence length="233" mass="24848">MLFRPNLPIAALSLVLASCSPAPIDDPFDDTGELIALSGGDAGPQAACHTCHGLDGRGDGALVPRIAGMDAGYLVRQLGFYADGQRSHPQMTWLAGRLNTEERLAVSAYYAAMDFPEDVQESKGGPEPSCEIAKAYDIYHAGLPERAQSSCASCHGETGLGSGAGNPALVGQSAAYHAEQLLRWRNGERYGDALNVMHDAASKLREDEISPLAAYIAYGPERSRRPEFPEECP</sequence>
<dbReference type="PROSITE" id="PS51007">
    <property type="entry name" value="CYTC"/>
    <property type="match status" value="2"/>
</dbReference>
<dbReference type="PROSITE" id="PS51257">
    <property type="entry name" value="PROKAR_LIPOPROTEIN"/>
    <property type="match status" value="1"/>
</dbReference>
<dbReference type="PANTHER" id="PTHR33751">
    <property type="entry name" value="CBB3-TYPE CYTOCHROME C OXIDASE SUBUNIT FIXP"/>
    <property type="match status" value="1"/>
</dbReference>
<dbReference type="EMBL" id="FOWZ01000003">
    <property type="protein sequence ID" value="SFP26257.1"/>
    <property type="molecule type" value="Genomic_DNA"/>
</dbReference>
<accession>A0A1I5NWZ8</accession>
<gene>
    <name evidence="9" type="ORF">SAMN04488060_2151</name>
</gene>
<dbReference type="STRING" id="604088.SAMN04488060_2151"/>
<name>A0A1I5NWZ8_9SPHN</name>
<dbReference type="GO" id="GO:0046872">
    <property type="term" value="F:metal ion binding"/>
    <property type="evidence" value="ECO:0007669"/>
    <property type="project" value="UniProtKB-KW"/>
</dbReference>
<evidence type="ECO:0000256" key="4">
    <source>
        <dbReference type="ARBA" id="ARBA00022982"/>
    </source>
</evidence>
<dbReference type="OrthoDB" id="9773456at2"/>
<evidence type="ECO:0000256" key="5">
    <source>
        <dbReference type="ARBA" id="ARBA00023004"/>
    </source>
</evidence>
<keyword evidence="5 6" id="KW-0408">Iron</keyword>
<dbReference type="Pfam" id="PF13442">
    <property type="entry name" value="Cytochrome_CBB3"/>
    <property type="match status" value="1"/>
</dbReference>
<keyword evidence="3 6" id="KW-0479">Metal-binding</keyword>
<feature type="domain" description="Cytochrome c" evidence="8">
    <location>
        <begin position="27"/>
        <end position="114"/>
    </location>
</feature>
<keyword evidence="1" id="KW-0813">Transport</keyword>
<evidence type="ECO:0000256" key="7">
    <source>
        <dbReference type="SAM" id="SignalP"/>
    </source>
</evidence>
<evidence type="ECO:0000313" key="9">
    <source>
        <dbReference type="EMBL" id="SFP26257.1"/>
    </source>
</evidence>
<dbReference type="AlphaFoldDB" id="A0A1I5NWZ8"/>
<dbReference type="RefSeq" id="WP_090481257.1">
    <property type="nucleotide sequence ID" value="NZ_FOWZ01000003.1"/>
</dbReference>
<dbReference type="InterPro" id="IPR009056">
    <property type="entry name" value="Cyt_c-like_dom"/>
</dbReference>
<evidence type="ECO:0000256" key="3">
    <source>
        <dbReference type="ARBA" id="ARBA00022723"/>
    </source>
</evidence>
<feature type="chain" id="PRO_5011590099" evidence="7">
    <location>
        <begin position="25"/>
        <end position="233"/>
    </location>
</feature>
<dbReference type="Gene3D" id="1.10.760.10">
    <property type="entry name" value="Cytochrome c-like domain"/>
    <property type="match status" value="2"/>
</dbReference>
<dbReference type="PANTHER" id="PTHR33751:SF9">
    <property type="entry name" value="CYTOCHROME C4"/>
    <property type="match status" value="1"/>
</dbReference>
<feature type="signal peptide" evidence="7">
    <location>
        <begin position="1"/>
        <end position="24"/>
    </location>
</feature>
<evidence type="ECO:0000259" key="8">
    <source>
        <dbReference type="PROSITE" id="PS51007"/>
    </source>
</evidence>
<protein>
    <submittedName>
        <fullName evidence="9">Cytochrome c553</fullName>
    </submittedName>
</protein>
<proteinExistence type="predicted"/>
<keyword evidence="7" id="KW-0732">Signal</keyword>
<evidence type="ECO:0000256" key="2">
    <source>
        <dbReference type="ARBA" id="ARBA00022617"/>
    </source>
</evidence>
<keyword evidence="2 6" id="KW-0349">Heme</keyword>